<proteinExistence type="predicted"/>
<dbReference type="NCBIfam" id="TIGR04256">
    <property type="entry name" value="GxxExxY"/>
    <property type="match status" value="1"/>
</dbReference>
<reference evidence="1 2" key="1">
    <citation type="journal article" date="2016" name="Nat. Commun.">
        <title>Thousands of microbial genomes shed light on interconnected biogeochemical processes in an aquifer system.</title>
        <authorList>
            <person name="Anantharaman K."/>
            <person name="Brown C.T."/>
            <person name="Hug L.A."/>
            <person name="Sharon I."/>
            <person name="Castelle C.J."/>
            <person name="Probst A.J."/>
            <person name="Thomas B.C."/>
            <person name="Singh A."/>
            <person name="Wilkins M.J."/>
            <person name="Karaoz U."/>
            <person name="Brodie E.L."/>
            <person name="Williams K.H."/>
            <person name="Hubbard S.S."/>
            <person name="Banfield J.F."/>
        </authorList>
    </citation>
    <scope>NUCLEOTIDE SEQUENCE [LARGE SCALE GENOMIC DNA]</scope>
</reference>
<dbReference type="EMBL" id="MFQN01000032">
    <property type="protein sequence ID" value="OGH74000.1"/>
    <property type="molecule type" value="Genomic_DNA"/>
</dbReference>
<dbReference type="Pfam" id="PF13366">
    <property type="entry name" value="PDDEXK_3"/>
    <property type="match status" value="1"/>
</dbReference>
<gene>
    <name evidence="1" type="ORF">A3G00_02155</name>
</gene>
<accession>A0A1F6MR54</accession>
<sequence length="99" mass="11574">MDTNMTKGGELIYPELSYTLNGILFSVHNEIGQYAREKQYSDAIEVKLKEKSLPYKRELRVSDSGNIIDFVIDNKVLLELKAKRMLVKEDFNQTQRYLQ</sequence>
<comment type="caution">
    <text evidence="1">The sequence shown here is derived from an EMBL/GenBank/DDBJ whole genome shotgun (WGS) entry which is preliminary data.</text>
</comment>
<dbReference type="STRING" id="1798692.A3G00_02155"/>
<dbReference type="Proteomes" id="UP000178347">
    <property type="component" value="Unassembled WGS sequence"/>
</dbReference>
<name>A0A1F6MR54_9BACT</name>
<feature type="non-terminal residue" evidence="1">
    <location>
        <position position="99"/>
    </location>
</feature>
<evidence type="ECO:0008006" key="3">
    <source>
        <dbReference type="Google" id="ProtNLM"/>
    </source>
</evidence>
<dbReference type="InterPro" id="IPR026350">
    <property type="entry name" value="GxxExxY"/>
</dbReference>
<protein>
    <recommendedName>
        <fullName evidence="3">GxxExxY protein</fullName>
    </recommendedName>
</protein>
<evidence type="ECO:0000313" key="2">
    <source>
        <dbReference type="Proteomes" id="UP000178347"/>
    </source>
</evidence>
<organism evidence="1 2">
    <name type="scientific">Candidatus Magasanikbacteria bacterium RIFCSPLOWO2_12_FULL_43_12</name>
    <dbReference type="NCBI Taxonomy" id="1798692"/>
    <lineage>
        <taxon>Bacteria</taxon>
        <taxon>Candidatus Magasanikiibacteriota</taxon>
    </lineage>
</organism>
<dbReference type="AlphaFoldDB" id="A0A1F6MR54"/>
<evidence type="ECO:0000313" key="1">
    <source>
        <dbReference type="EMBL" id="OGH74000.1"/>
    </source>
</evidence>